<keyword evidence="1" id="KW-0812">Transmembrane</keyword>
<dbReference type="EMBL" id="BAAAZD010000001">
    <property type="protein sequence ID" value="GAA4003415.1"/>
    <property type="molecule type" value="Genomic_DNA"/>
</dbReference>
<gene>
    <name evidence="2" type="ORF">GCM10022211_13820</name>
</gene>
<accession>A0ABP7RWW7</accession>
<sequence length="89" mass="9798">MSQIRKPTSAERASQLRRVADATIDTAQDLKAGAQATARKAQRVFAMFMLGMFTFGALSASSFGATLLGLLLLSPFYYLAYRGWRRMTA</sequence>
<comment type="caution">
    <text evidence="2">The sequence shown here is derived from an EMBL/GenBank/DDBJ whole genome shotgun (WGS) entry which is preliminary data.</text>
</comment>
<keyword evidence="1" id="KW-0472">Membrane</keyword>
<feature type="transmembrane region" description="Helical" evidence="1">
    <location>
        <begin position="45"/>
        <end position="78"/>
    </location>
</feature>
<evidence type="ECO:0000313" key="3">
    <source>
        <dbReference type="Proteomes" id="UP001501310"/>
    </source>
</evidence>
<evidence type="ECO:0000256" key="1">
    <source>
        <dbReference type="SAM" id="Phobius"/>
    </source>
</evidence>
<keyword evidence="1" id="KW-1133">Transmembrane helix</keyword>
<reference evidence="3" key="1">
    <citation type="journal article" date="2019" name="Int. J. Syst. Evol. Microbiol.">
        <title>The Global Catalogue of Microorganisms (GCM) 10K type strain sequencing project: providing services to taxonomists for standard genome sequencing and annotation.</title>
        <authorList>
            <consortium name="The Broad Institute Genomics Platform"/>
            <consortium name="The Broad Institute Genome Sequencing Center for Infectious Disease"/>
            <person name="Wu L."/>
            <person name="Ma J."/>
        </authorList>
    </citation>
    <scope>NUCLEOTIDE SEQUENCE [LARGE SCALE GENOMIC DNA]</scope>
    <source>
        <strain evidence="3">JCM 16603</strain>
    </source>
</reference>
<keyword evidence="3" id="KW-1185">Reference proteome</keyword>
<proteinExistence type="predicted"/>
<evidence type="ECO:0000313" key="2">
    <source>
        <dbReference type="EMBL" id="GAA4003415.1"/>
    </source>
</evidence>
<dbReference type="Proteomes" id="UP001501310">
    <property type="component" value="Unassembled WGS sequence"/>
</dbReference>
<protein>
    <submittedName>
        <fullName evidence="2">Uncharacterized protein</fullName>
    </submittedName>
</protein>
<organism evidence="2 3">
    <name type="scientific">Sphingomonas humi</name>
    <dbReference type="NCBI Taxonomy" id="335630"/>
    <lineage>
        <taxon>Bacteria</taxon>
        <taxon>Pseudomonadati</taxon>
        <taxon>Pseudomonadota</taxon>
        <taxon>Alphaproteobacteria</taxon>
        <taxon>Sphingomonadales</taxon>
        <taxon>Sphingomonadaceae</taxon>
        <taxon>Sphingomonas</taxon>
    </lineage>
</organism>
<dbReference type="RefSeq" id="WP_344709443.1">
    <property type="nucleotide sequence ID" value="NZ_BAAAZD010000001.1"/>
</dbReference>
<name>A0ABP7RWW7_9SPHN</name>